<sequence length="203" mass="21993">MSSGWAPRSIAWQRAYVAARTWWHEADGRVDWSALAAETVFEGEQLGHWVAAQRGAFADLGQEQEGLLVAIGVEEDPALAQAAAATETLPVGIRAGTIAAEQEGRVPLWGRRYVRFPRLLFALTGTGRVGFDNRVDELQLHARDRHVAKMPRAVPAAAASLEGLQQYGPSGEVRYPLVDRRAEPAGFDELTCPAPADRGPCAP</sequence>
<dbReference type="RefSeq" id="WP_285737169.1">
    <property type="nucleotide sequence ID" value="NZ_BSSA01000012.1"/>
</dbReference>
<dbReference type="EMBL" id="BSSA01000012">
    <property type="protein sequence ID" value="GLW71398.1"/>
    <property type="molecule type" value="Genomic_DNA"/>
</dbReference>
<dbReference type="Proteomes" id="UP001165041">
    <property type="component" value="Unassembled WGS sequence"/>
</dbReference>
<evidence type="ECO:0000313" key="2">
    <source>
        <dbReference type="Proteomes" id="UP001165041"/>
    </source>
</evidence>
<evidence type="ECO:0000313" key="1">
    <source>
        <dbReference type="EMBL" id="GLW71398.1"/>
    </source>
</evidence>
<comment type="caution">
    <text evidence="1">The sequence shown here is derived from an EMBL/GenBank/DDBJ whole genome shotgun (WGS) entry which is preliminary data.</text>
</comment>
<name>A0A9W6QAC7_9ACTN</name>
<gene>
    <name evidence="1" type="ORF">Kpho02_36970</name>
</gene>
<accession>A0A9W6QAC7</accession>
<evidence type="ECO:0008006" key="3">
    <source>
        <dbReference type="Google" id="ProtNLM"/>
    </source>
</evidence>
<organism evidence="1 2">
    <name type="scientific">Kitasatospora phosalacinea</name>
    <dbReference type="NCBI Taxonomy" id="2065"/>
    <lineage>
        <taxon>Bacteria</taxon>
        <taxon>Bacillati</taxon>
        <taxon>Actinomycetota</taxon>
        <taxon>Actinomycetes</taxon>
        <taxon>Kitasatosporales</taxon>
        <taxon>Streptomycetaceae</taxon>
        <taxon>Kitasatospora</taxon>
    </lineage>
</organism>
<proteinExistence type="predicted"/>
<dbReference type="AlphaFoldDB" id="A0A9W6QAC7"/>
<protein>
    <recommendedName>
        <fullName evidence="3">Helicase-associated domain-containing protein</fullName>
    </recommendedName>
</protein>
<reference evidence="1" key="1">
    <citation type="submission" date="2023-02" db="EMBL/GenBank/DDBJ databases">
        <title>Kitasatospora phosalacinea NBRC 14627.</title>
        <authorList>
            <person name="Ichikawa N."/>
            <person name="Sato H."/>
            <person name="Tonouchi N."/>
        </authorList>
    </citation>
    <scope>NUCLEOTIDE SEQUENCE</scope>
    <source>
        <strain evidence="1">NBRC 14627</strain>
    </source>
</reference>